<reference evidence="2" key="2">
    <citation type="journal article" date="2023" name="IMA Fungus">
        <title>Comparative genomic study of the Penicillium genus elucidates a diverse pangenome and 15 lateral gene transfer events.</title>
        <authorList>
            <person name="Petersen C."/>
            <person name="Sorensen T."/>
            <person name="Nielsen M.R."/>
            <person name="Sondergaard T.E."/>
            <person name="Sorensen J.L."/>
            <person name="Fitzpatrick D.A."/>
            <person name="Frisvad J.C."/>
            <person name="Nielsen K.L."/>
        </authorList>
    </citation>
    <scope>NUCLEOTIDE SEQUENCE</scope>
    <source>
        <strain evidence="2">IBT 19713</strain>
    </source>
</reference>
<dbReference type="GO" id="GO:0006878">
    <property type="term" value="P:intracellular copper ion homeostasis"/>
    <property type="evidence" value="ECO:0007669"/>
    <property type="project" value="TreeGrafter"/>
</dbReference>
<dbReference type="GO" id="GO:0000978">
    <property type="term" value="F:RNA polymerase II cis-regulatory region sequence-specific DNA binding"/>
    <property type="evidence" value="ECO:0007669"/>
    <property type="project" value="TreeGrafter"/>
</dbReference>
<keyword evidence="3" id="KW-1185">Reference proteome</keyword>
<dbReference type="GO" id="GO:0005507">
    <property type="term" value="F:copper ion binding"/>
    <property type="evidence" value="ECO:0007669"/>
    <property type="project" value="TreeGrafter"/>
</dbReference>
<dbReference type="GO" id="GO:0005634">
    <property type="term" value="C:nucleus"/>
    <property type="evidence" value="ECO:0007669"/>
    <property type="project" value="TreeGrafter"/>
</dbReference>
<dbReference type="OrthoDB" id="5600085at2759"/>
<feature type="compositionally biased region" description="Low complexity" evidence="1">
    <location>
        <begin position="49"/>
        <end position="70"/>
    </location>
</feature>
<gene>
    <name evidence="2" type="ORF">N7468_002532</name>
</gene>
<evidence type="ECO:0000256" key="1">
    <source>
        <dbReference type="SAM" id="MobiDB-lite"/>
    </source>
</evidence>
<feature type="region of interest" description="Disordered" evidence="1">
    <location>
        <begin position="112"/>
        <end position="148"/>
    </location>
</feature>
<evidence type="ECO:0000313" key="3">
    <source>
        <dbReference type="Proteomes" id="UP001150941"/>
    </source>
</evidence>
<dbReference type="Proteomes" id="UP001150941">
    <property type="component" value="Unassembled WGS sequence"/>
</dbReference>
<dbReference type="AlphaFoldDB" id="A0A9W9PIP4"/>
<dbReference type="GO" id="GO:0045944">
    <property type="term" value="P:positive regulation of transcription by RNA polymerase II"/>
    <property type="evidence" value="ECO:0007669"/>
    <property type="project" value="TreeGrafter"/>
</dbReference>
<dbReference type="EMBL" id="JAPQKS010000002">
    <property type="protein sequence ID" value="KAJ5247549.1"/>
    <property type="molecule type" value="Genomic_DNA"/>
</dbReference>
<dbReference type="GO" id="GO:0000981">
    <property type="term" value="F:DNA-binding transcription factor activity, RNA polymerase II-specific"/>
    <property type="evidence" value="ECO:0007669"/>
    <property type="project" value="TreeGrafter"/>
</dbReference>
<protein>
    <recommendedName>
        <fullName evidence="4">Copper-fist domain-containing protein</fullName>
    </recommendedName>
</protein>
<dbReference type="GeneID" id="83199132"/>
<dbReference type="GO" id="GO:0006879">
    <property type="term" value="P:intracellular iron ion homeostasis"/>
    <property type="evidence" value="ECO:0007669"/>
    <property type="project" value="TreeGrafter"/>
</dbReference>
<accession>A0A9W9PIP4</accession>
<organism evidence="2 3">
    <name type="scientific">Penicillium chermesinum</name>
    <dbReference type="NCBI Taxonomy" id="63820"/>
    <lineage>
        <taxon>Eukaryota</taxon>
        <taxon>Fungi</taxon>
        <taxon>Dikarya</taxon>
        <taxon>Ascomycota</taxon>
        <taxon>Pezizomycotina</taxon>
        <taxon>Eurotiomycetes</taxon>
        <taxon>Eurotiomycetidae</taxon>
        <taxon>Eurotiales</taxon>
        <taxon>Aspergillaceae</taxon>
        <taxon>Penicillium</taxon>
    </lineage>
</organism>
<evidence type="ECO:0008006" key="4">
    <source>
        <dbReference type="Google" id="ProtNLM"/>
    </source>
</evidence>
<dbReference type="PANTHER" id="PTHR28088:SF9">
    <property type="entry name" value="TRANSCRIPTION FACTOR GRISEA, PUTATIVE (AFU_ORTHOLOGUE AFUA_1G13190)-RELATED"/>
    <property type="match status" value="1"/>
</dbReference>
<name>A0A9W9PIP4_9EURO</name>
<feature type="region of interest" description="Disordered" evidence="1">
    <location>
        <begin position="49"/>
        <end position="89"/>
    </location>
</feature>
<proteinExistence type="predicted"/>
<feature type="compositionally biased region" description="Low complexity" evidence="1">
    <location>
        <begin position="117"/>
        <end position="135"/>
    </location>
</feature>
<reference evidence="2" key="1">
    <citation type="submission" date="2022-11" db="EMBL/GenBank/DDBJ databases">
        <authorList>
            <person name="Petersen C."/>
        </authorList>
    </citation>
    <scope>NUCLEOTIDE SEQUENCE</scope>
    <source>
        <strain evidence="2">IBT 19713</strain>
    </source>
</reference>
<sequence>MIKVPKAGRPLAKCPHPKGSCECKKTYALMVRIQKGSGCVCRPLYTVPASSSDSDRSTPASAPAIASPSPGRVQKSGRRQSHMQAAPESLARALDSMPDQFKQEDGISSTYMANLPSHQSSNSNQNSSAGSCCSSTPAVATPKSTTDRWNTEGLKWKNLLQMQDGKAWPTPSASTSGPYMSFGISSTSHPAYMNNYNATTSMPATPFPGLVNGLGISDPAMNPFTTSSSNSSFDPASLFNGEGCGTECQCGDDCQCLGCSAHPFNDATRERVQEMGVLMIDGQGPSPTPPAWPPVYSGEYFSPVNEVPPNFYQPNPYIDQPYGNPQPSVNGYSPSIADGPQTSGLMHPAEYHTLEYPVGISCSDVTGSCQCGSDCSCIGCLTHTGHVGSDAKTPFEELAQQPDQQDPAPASCCGPPSTRGPAPFTSMI</sequence>
<feature type="region of interest" description="Disordered" evidence="1">
    <location>
        <begin position="398"/>
        <end position="428"/>
    </location>
</feature>
<dbReference type="RefSeq" id="XP_058334970.1">
    <property type="nucleotide sequence ID" value="XM_058471829.1"/>
</dbReference>
<dbReference type="InterPro" id="IPR051763">
    <property type="entry name" value="Copper_Homeo_Regul"/>
</dbReference>
<evidence type="ECO:0000313" key="2">
    <source>
        <dbReference type="EMBL" id="KAJ5247549.1"/>
    </source>
</evidence>
<dbReference type="PANTHER" id="PTHR28088">
    <property type="entry name" value="TRANSCRIPTIONAL ACTIVATOR HAA1-RELATED"/>
    <property type="match status" value="1"/>
</dbReference>
<comment type="caution">
    <text evidence="2">The sequence shown here is derived from an EMBL/GenBank/DDBJ whole genome shotgun (WGS) entry which is preliminary data.</text>
</comment>
<feature type="compositionally biased region" description="Low complexity" evidence="1">
    <location>
        <begin position="399"/>
        <end position="410"/>
    </location>
</feature>